<dbReference type="GO" id="GO:0019354">
    <property type="term" value="P:siroheme biosynthetic process"/>
    <property type="evidence" value="ECO:0007669"/>
    <property type="project" value="InterPro"/>
</dbReference>
<dbReference type="RefSeq" id="WP_091790740.1">
    <property type="nucleotide sequence ID" value="NZ_FNAF01000001.1"/>
</dbReference>
<dbReference type="GO" id="GO:0004852">
    <property type="term" value="F:uroporphyrinogen-III synthase activity"/>
    <property type="evidence" value="ECO:0007669"/>
    <property type="project" value="InterPro"/>
</dbReference>
<evidence type="ECO:0000256" key="5">
    <source>
        <dbReference type="ARBA" id="ARBA00023244"/>
    </source>
</evidence>
<feature type="domain" description="Tetrapyrrole methylase" evidence="7">
    <location>
        <begin position="5"/>
        <end position="217"/>
    </location>
</feature>
<dbReference type="NCBIfam" id="TIGR01469">
    <property type="entry name" value="cobA_cysG_Cterm"/>
    <property type="match status" value="1"/>
</dbReference>
<proteinExistence type="inferred from homology"/>
<evidence type="ECO:0000259" key="8">
    <source>
        <dbReference type="Pfam" id="PF02602"/>
    </source>
</evidence>
<dbReference type="InterPro" id="IPR000878">
    <property type="entry name" value="4pyrrol_Mease"/>
</dbReference>
<dbReference type="FunFam" id="3.40.1010.10:FF:000001">
    <property type="entry name" value="Siroheme synthase"/>
    <property type="match status" value="1"/>
</dbReference>
<organism evidence="9 10">
    <name type="scientific">Peptococcus niger</name>
    <dbReference type="NCBI Taxonomy" id="2741"/>
    <lineage>
        <taxon>Bacteria</taxon>
        <taxon>Bacillati</taxon>
        <taxon>Bacillota</taxon>
        <taxon>Clostridia</taxon>
        <taxon>Eubacteriales</taxon>
        <taxon>Peptococcaceae</taxon>
        <taxon>Peptococcus</taxon>
    </lineage>
</organism>
<keyword evidence="2 6" id="KW-0489">Methyltransferase</keyword>
<dbReference type="GO" id="GO:0004851">
    <property type="term" value="F:uroporphyrin-III C-methyltransferase activity"/>
    <property type="evidence" value="ECO:0007669"/>
    <property type="project" value="UniProtKB-EC"/>
</dbReference>
<dbReference type="Gene3D" id="3.30.950.10">
    <property type="entry name" value="Methyltransferase, Cobalt-precorrin-4 Transmethylase, Domain 2"/>
    <property type="match status" value="1"/>
</dbReference>
<dbReference type="STRING" id="2741.SAMN04489866_10136"/>
<evidence type="ECO:0000256" key="2">
    <source>
        <dbReference type="ARBA" id="ARBA00022603"/>
    </source>
</evidence>
<dbReference type="InterPro" id="IPR035996">
    <property type="entry name" value="4pyrrol_Methylase_sf"/>
</dbReference>
<accession>A0A1G6RJ09</accession>
<evidence type="ECO:0000259" key="7">
    <source>
        <dbReference type="Pfam" id="PF00590"/>
    </source>
</evidence>
<dbReference type="Pfam" id="PF02602">
    <property type="entry name" value="HEM4"/>
    <property type="match status" value="1"/>
</dbReference>
<sequence>MNKGMVYLVGAGPGDVGLITLKGLKAIQTADVIVYDRLANSRLLSFAKPDCQMIYCGKTPDHHTLKQDEINALLVDLAGKHQVVTRLKGGDPFVFGRGGEEGEELRKAGYDFEIVPGITSAIAVPAYAGIPVTHRHLTSTFTVITGHEDPTKDDSQINWQRLGEDPGTLIFLMGVGRLQGIVSQLMRYGKDPHTPVALIRWGTRPEQATVTGTLETIVEVVEAAGFTSPAIIIIGDVVGMRDTLAWFENKPLFGQRILVTRAREQASALSEKIEALGGEAIEAPMIRIKPATDQAPLQNAVANIDVYDWIIFTSTNGVRYFMKALMAAGKDVRALAGAKLCAIGTKTADALLGYGLRVEVMPEVFRAEAVAEALQGHISSAGRVLIPRSNLGRAVLVDELEKMGMEVDDVIAYETVQADLPEGGLAGLLQENHVNAVTFTSSSTVKNFMRLLADKSFLPASFKIVSIGPITSQTLAEYGLKADIEADPYTIDGVVEALVALTKSQKES</sequence>
<dbReference type="InterPro" id="IPR036108">
    <property type="entry name" value="4pyrrol_syn_uPrphyn_synt_sf"/>
</dbReference>
<dbReference type="InterPro" id="IPR003043">
    <property type="entry name" value="Uropor_MeTrfase_CS"/>
</dbReference>
<evidence type="ECO:0000313" key="9">
    <source>
        <dbReference type="EMBL" id="SDD04421.1"/>
    </source>
</evidence>
<keyword evidence="10" id="KW-1185">Reference proteome</keyword>
<dbReference type="FunFam" id="3.40.50.10090:FF:000001">
    <property type="entry name" value="Bifunctional uroporphyrinogen-III C-methyltransferase/uroporphyrinogen-III synthase"/>
    <property type="match status" value="1"/>
</dbReference>
<dbReference type="FunFam" id="3.30.950.10:FF:000001">
    <property type="entry name" value="Siroheme synthase"/>
    <property type="match status" value="1"/>
</dbReference>
<dbReference type="PROSITE" id="PS00839">
    <property type="entry name" value="SUMT_1"/>
    <property type="match status" value="1"/>
</dbReference>
<feature type="domain" description="Tetrapyrrole biosynthesis uroporphyrinogen III synthase" evidence="8">
    <location>
        <begin position="268"/>
        <end position="495"/>
    </location>
</feature>
<dbReference type="InterPro" id="IPR003754">
    <property type="entry name" value="4pyrrol_synth_uPrphyn_synth"/>
</dbReference>
<dbReference type="Gene3D" id="3.40.1010.10">
    <property type="entry name" value="Cobalt-precorrin-4 Transmethylase, Domain 1"/>
    <property type="match status" value="1"/>
</dbReference>
<dbReference type="NCBIfam" id="NF004790">
    <property type="entry name" value="PRK06136.1"/>
    <property type="match status" value="1"/>
</dbReference>
<evidence type="ECO:0000256" key="6">
    <source>
        <dbReference type="RuleBase" id="RU003960"/>
    </source>
</evidence>
<evidence type="ECO:0000256" key="1">
    <source>
        <dbReference type="ARBA" id="ARBA00012162"/>
    </source>
</evidence>
<dbReference type="AlphaFoldDB" id="A0A1G6RJ09"/>
<dbReference type="CDD" id="cd06578">
    <property type="entry name" value="HemD"/>
    <property type="match status" value="1"/>
</dbReference>
<evidence type="ECO:0000313" key="10">
    <source>
        <dbReference type="Proteomes" id="UP000198995"/>
    </source>
</evidence>
<dbReference type="InterPro" id="IPR006366">
    <property type="entry name" value="CobA/CysG_C"/>
</dbReference>
<dbReference type="SUPFAM" id="SSF69618">
    <property type="entry name" value="HemD-like"/>
    <property type="match status" value="1"/>
</dbReference>
<keyword evidence="3 6" id="KW-0808">Transferase</keyword>
<comment type="similarity">
    <text evidence="6">Belongs to the precorrin methyltransferase family.</text>
</comment>
<dbReference type="Pfam" id="PF00590">
    <property type="entry name" value="TP_methylase"/>
    <property type="match status" value="1"/>
</dbReference>
<dbReference type="Proteomes" id="UP000198995">
    <property type="component" value="Unassembled WGS sequence"/>
</dbReference>
<protein>
    <recommendedName>
        <fullName evidence="1">uroporphyrinogen-III C-methyltransferase</fullName>
        <ecNumber evidence="1">2.1.1.107</ecNumber>
    </recommendedName>
</protein>
<evidence type="ECO:0000256" key="3">
    <source>
        <dbReference type="ARBA" id="ARBA00022679"/>
    </source>
</evidence>
<dbReference type="OrthoDB" id="9815856at2"/>
<dbReference type="EC" id="2.1.1.107" evidence="1"/>
<reference evidence="9 10" key="1">
    <citation type="submission" date="2016-10" db="EMBL/GenBank/DDBJ databases">
        <authorList>
            <person name="de Groot N.N."/>
        </authorList>
    </citation>
    <scope>NUCLEOTIDE SEQUENCE [LARGE SCALE GENOMIC DNA]</scope>
    <source>
        <strain evidence="9 10">DSM 20475</strain>
    </source>
</reference>
<gene>
    <name evidence="9" type="ORF">SAMN04489866_10136</name>
</gene>
<dbReference type="InterPro" id="IPR014776">
    <property type="entry name" value="4pyrrole_Mease_sub2"/>
</dbReference>
<dbReference type="GO" id="GO:0032259">
    <property type="term" value="P:methylation"/>
    <property type="evidence" value="ECO:0007669"/>
    <property type="project" value="UniProtKB-KW"/>
</dbReference>
<dbReference type="PROSITE" id="PS00840">
    <property type="entry name" value="SUMT_2"/>
    <property type="match status" value="1"/>
</dbReference>
<dbReference type="EMBL" id="FNAF01000001">
    <property type="protein sequence ID" value="SDD04421.1"/>
    <property type="molecule type" value="Genomic_DNA"/>
</dbReference>
<name>A0A1G6RJ09_PEPNI</name>
<keyword evidence="4" id="KW-0949">S-adenosyl-L-methionine</keyword>
<evidence type="ECO:0000256" key="4">
    <source>
        <dbReference type="ARBA" id="ARBA00022691"/>
    </source>
</evidence>
<dbReference type="PANTHER" id="PTHR45790">
    <property type="entry name" value="SIROHEME SYNTHASE-RELATED"/>
    <property type="match status" value="1"/>
</dbReference>
<keyword evidence="5" id="KW-0627">Porphyrin biosynthesis</keyword>
<dbReference type="Gene3D" id="3.40.50.10090">
    <property type="match status" value="2"/>
</dbReference>
<dbReference type="SUPFAM" id="SSF53790">
    <property type="entry name" value="Tetrapyrrole methylase"/>
    <property type="match status" value="1"/>
</dbReference>
<dbReference type="InterPro" id="IPR050161">
    <property type="entry name" value="Siro_Cobalamin_biosynth"/>
</dbReference>
<dbReference type="CDD" id="cd11642">
    <property type="entry name" value="SUMT"/>
    <property type="match status" value="1"/>
</dbReference>
<dbReference type="PANTHER" id="PTHR45790:SF3">
    <property type="entry name" value="S-ADENOSYL-L-METHIONINE-DEPENDENT UROPORPHYRINOGEN III METHYLTRANSFERASE, CHLOROPLASTIC"/>
    <property type="match status" value="1"/>
</dbReference>
<dbReference type="InterPro" id="IPR014777">
    <property type="entry name" value="4pyrrole_Mease_sub1"/>
</dbReference>